<evidence type="ECO:0000313" key="1">
    <source>
        <dbReference type="EMBL" id="EAR83682.1"/>
    </source>
</evidence>
<dbReference type="Proteomes" id="UP000009168">
    <property type="component" value="Unassembled WGS sequence"/>
</dbReference>
<keyword evidence="2" id="KW-1185">Reference proteome</keyword>
<dbReference type="HOGENOM" id="CLU_3000660_0_0_1"/>
<dbReference type="InParanoid" id="Q22EH0"/>
<accession>Q22EH0</accession>
<reference evidence="2" key="1">
    <citation type="journal article" date="2006" name="PLoS Biol.">
        <title>Macronuclear genome sequence of the ciliate Tetrahymena thermophila, a model eukaryote.</title>
        <authorList>
            <person name="Eisen J.A."/>
            <person name="Coyne R.S."/>
            <person name="Wu M."/>
            <person name="Wu D."/>
            <person name="Thiagarajan M."/>
            <person name="Wortman J.R."/>
            <person name="Badger J.H."/>
            <person name="Ren Q."/>
            <person name="Amedeo P."/>
            <person name="Jones K.M."/>
            <person name="Tallon L.J."/>
            <person name="Delcher A.L."/>
            <person name="Salzberg S.L."/>
            <person name="Silva J.C."/>
            <person name="Haas B.J."/>
            <person name="Majoros W.H."/>
            <person name="Farzad M."/>
            <person name="Carlton J.M."/>
            <person name="Smith R.K. Jr."/>
            <person name="Garg J."/>
            <person name="Pearlman R.E."/>
            <person name="Karrer K.M."/>
            <person name="Sun L."/>
            <person name="Manning G."/>
            <person name="Elde N.C."/>
            <person name="Turkewitz A.P."/>
            <person name="Asai D.J."/>
            <person name="Wilkes D.E."/>
            <person name="Wang Y."/>
            <person name="Cai H."/>
            <person name="Collins K."/>
            <person name="Stewart B.A."/>
            <person name="Lee S.R."/>
            <person name="Wilamowska K."/>
            <person name="Weinberg Z."/>
            <person name="Ruzzo W.L."/>
            <person name="Wloga D."/>
            <person name="Gaertig J."/>
            <person name="Frankel J."/>
            <person name="Tsao C.-C."/>
            <person name="Gorovsky M.A."/>
            <person name="Keeling P.J."/>
            <person name="Waller R.F."/>
            <person name="Patron N.J."/>
            <person name="Cherry J.M."/>
            <person name="Stover N.A."/>
            <person name="Krieger C.J."/>
            <person name="del Toro C."/>
            <person name="Ryder H.F."/>
            <person name="Williamson S.C."/>
            <person name="Barbeau R.A."/>
            <person name="Hamilton E.P."/>
            <person name="Orias E."/>
        </authorList>
    </citation>
    <scope>NUCLEOTIDE SEQUENCE [LARGE SCALE GENOMIC DNA]</scope>
    <source>
        <strain evidence="2">SB210</strain>
    </source>
</reference>
<dbReference type="GeneID" id="7827684"/>
<protein>
    <submittedName>
        <fullName evidence="1">Uncharacterized protein</fullName>
    </submittedName>
</protein>
<dbReference type="KEGG" id="tet:TTHERM_00826990"/>
<sequence length="57" mass="6859">MCVTNLSILLFYRQIKLNCNRQLVLQKFSLLNLIQHKQQWVRENVNNLKTLEAFARI</sequence>
<dbReference type="RefSeq" id="XP_001031345.1">
    <property type="nucleotide sequence ID" value="XM_001031345.1"/>
</dbReference>
<evidence type="ECO:0000313" key="2">
    <source>
        <dbReference type="Proteomes" id="UP000009168"/>
    </source>
</evidence>
<gene>
    <name evidence="1" type="ORF">TTHERM_00826990</name>
</gene>
<organism evidence="1 2">
    <name type="scientific">Tetrahymena thermophila (strain SB210)</name>
    <dbReference type="NCBI Taxonomy" id="312017"/>
    <lineage>
        <taxon>Eukaryota</taxon>
        <taxon>Sar</taxon>
        <taxon>Alveolata</taxon>
        <taxon>Ciliophora</taxon>
        <taxon>Intramacronucleata</taxon>
        <taxon>Oligohymenophorea</taxon>
        <taxon>Hymenostomatida</taxon>
        <taxon>Tetrahymenina</taxon>
        <taxon>Tetrahymenidae</taxon>
        <taxon>Tetrahymena</taxon>
    </lineage>
</organism>
<name>Q22EH0_TETTS</name>
<dbReference type="EMBL" id="GG662692">
    <property type="protein sequence ID" value="EAR83682.1"/>
    <property type="molecule type" value="Genomic_DNA"/>
</dbReference>
<dbReference type="AlphaFoldDB" id="Q22EH0"/>
<proteinExistence type="predicted"/>